<dbReference type="AlphaFoldDB" id="Q3AFB5"/>
<dbReference type="InParanoid" id="Q3AFB5"/>
<evidence type="ECO:0000313" key="1">
    <source>
        <dbReference type="EMBL" id="ABB15581.1"/>
    </source>
</evidence>
<evidence type="ECO:0000313" key="2">
    <source>
        <dbReference type="Proteomes" id="UP000002706"/>
    </source>
</evidence>
<name>Q3AFB5_CARHZ</name>
<dbReference type="Proteomes" id="UP000002706">
    <property type="component" value="Chromosome"/>
</dbReference>
<dbReference type="KEGG" id="chy:CHY_0298"/>
<dbReference type="STRING" id="246194.CHY_0298"/>
<dbReference type="RefSeq" id="WP_011343245.1">
    <property type="nucleotide sequence ID" value="NC_007503.1"/>
</dbReference>
<dbReference type="EMBL" id="CP000141">
    <property type="protein sequence ID" value="ABB15581.1"/>
    <property type="molecule type" value="Genomic_DNA"/>
</dbReference>
<keyword evidence="2" id="KW-1185">Reference proteome</keyword>
<sequence length="46" mass="5398">MEEPLKLSKNELFQLLMNNPDLFQDILAAYDIRVKITQLYPNVNGF</sequence>
<dbReference type="HOGENOM" id="CLU_3181566_0_0_9"/>
<accession>Q3AFB5</accession>
<reference evidence="1 2" key="1">
    <citation type="journal article" date="2005" name="PLoS Genet.">
        <title>Life in hot carbon monoxide: the complete genome sequence of Carboxydothermus hydrogenoformans Z-2901.</title>
        <authorList>
            <person name="Wu M."/>
            <person name="Ren Q."/>
            <person name="Durkin A.S."/>
            <person name="Daugherty S.C."/>
            <person name="Brinkac L.M."/>
            <person name="Dodson R.J."/>
            <person name="Madupu R."/>
            <person name="Sullivan S.A."/>
            <person name="Kolonay J.F."/>
            <person name="Haft D.H."/>
            <person name="Nelson W.C."/>
            <person name="Tallon L.J."/>
            <person name="Jones K.M."/>
            <person name="Ulrich L.E."/>
            <person name="Gonzalez J.M."/>
            <person name="Zhulin I.B."/>
            <person name="Robb F.T."/>
            <person name="Eisen J.A."/>
        </authorList>
    </citation>
    <scope>NUCLEOTIDE SEQUENCE [LARGE SCALE GENOMIC DNA]</scope>
    <source>
        <strain evidence="2">ATCC BAA-161 / DSM 6008 / Z-2901</strain>
    </source>
</reference>
<organism evidence="1 2">
    <name type="scientific">Carboxydothermus hydrogenoformans (strain ATCC BAA-161 / DSM 6008 / Z-2901)</name>
    <dbReference type="NCBI Taxonomy" id="246194"/>
    <lineage>
        <taxon>Bacteria</taxon>
        <taxon>Bacillati</taxon>
        <taxon>Bacillota</taxon>
        <taxon>Clostridia</taxon>
        <taxon>Thermoanaerobacterales</taxon>
        <taxon>Thermoanaerobacteraceae</taxon>
        <taxon>Carboxydothermus</taxon>
    </lineage>
</organism>
<proteinExistence type="predicted"/>
<protein>
    <submittedName>
        <fullName evidence="1">Uncharacterized protein</fullName>
    </submittedName>
</protein>
<gene>
    <name evidence="1" type="ordered locus">CHY_0298</name>
</gene>